<dbReference type="InParanoid" id="A0A2P5FCK1"/>
<keyword evidence="2" id="KW-1185">Reference proteome</keyword>
<gene>
    <name evidence="1" type="ORF">TorRG33x02_086700</name>
</gene>
<reference evidence="2" key="1">
    <citation type="submission" date="2016-06" db="EMBL/GenBank/DDBJ databases">
        <title>Parallel loss of symbiosis genes in relatives of nitrogen-fixing non-legume Parasponia.</title>
        <authorList>
            <person name="Van Velzen R."/>
            <person name="Holmer R."/>
            <person name="Bu F."/>
            <person name="Rutten L."/>
            <person name="Van Zeijl A."/>
            <person name="Liu W."/>
            <person name="Santuari L."/>
            <person name="Cao Q."/>
            <person name="Sharma T."/>
            <person name="Shen D."/>
            <person name="Roswanjaya Y."/>
            <person name="Wardhani T."/>
            <person name="Kalhor M.S."/>
            <person name="Jansen J."/>
            <person name="Van den Hoogen J."/>
            <person name="Gungor B."/>
            <person name="Hartog M."/>
            <person name="Hontelez J."/>
            <person name="Verver J."/>
            <person name="Yang W.-C."/>
            <person name="Schijlen E."/>
            <person name="Repin R."/>
            <person name="Schilthuizen M."/>
            <person name="Schranz E."/>
            <person name="Heidstra R."/>
            <person name="Miyata K."/>
            <person name="Fedorova E."/>
            <person name="Kohlen W."/>
            <person name="Bisseling T."/>
            <person name="Smit S."/>
            <person name="Geurts R."/>
        </authorList>
    </citation>
    <scope>NUCLEOTIDE SEQUENCE [LARGE SCALE GENOMIC DNA]</scope>
    <source>
        <strain evidence="2">cv. RG33-2</strain>
    </source>
</reference>
<dbReference type="Proteomes" id="UP000237000">
    <property type="component" value="Unassembled WGS sequence"/>
</dbReference>
<accession>A0A2P5FCK1</accession>
<feature type="non-terminal residue" evidence="1">
    <location>
        <position position="1"/>
    </location>
</feature>
<dbReference type="EMBL" id="JXTC01000044">
    <property type="protein sequence ID" value="PON95524.1"/>
    <property type="molecule type" value="Genomic_DNA"/>
</dbReference>
<dbReference type="AlphaFoldDB" id="A0A2P5FCK1"/>
<comment type="caution">
    <text evidence="1">The sequence shown here is derived from an EMBL/GenBank/DDBJ whole genome shotgun (WGS) entry which is preliminary data.</text>
</comment>
<dbReference type="OrthoDB" id="10317578at2759"/>
<organism evidence="1 2">
    <name type="scientific">Trema orientale</name>
    <name type="common">Charcoal tree</name>
    <name type="synonym">Celtis orientalis</name>
    <dbReference type="NCBI Taxonomy" id="63057"/>
    <lineage>
        <taxon>Eukaryota</taxon>
        <taxon>Viridiplantae</taxon>
        <taxon>Streptophyta</taxon>
        <taxon>Embryophyta</taxon>
        <taxon>Tracheophyta</taxon>
        <taxon>Spermatophyta</taxon>
        <taxon>Magnoliopsida</taxon>
        <taxon>eudicotyledons</taxon>
        <taxon>Gunneridae</taxon>
        <taxon>Pentapetalae</taxon>
        <taxon>rosids</taxon>
        <taxon>fabids</taxon>
        <taxon>Rosales</taxon>
        <taxon>Cannabaceae</taxon>
        <taxon>Trema</taxon>
    </lineage>
</organism>
<sequence>CLWGSQRNIQRMGCGRLHEIDALKLTMDISLKNSRVGRLTYTAEVKLEATWRVCQRRLHWGALLVPERHLGGLFFGFCFCCVHSRRLIPLSEEENRRKGRRLEEKQLHGKEAILGPI</sequence>
<evidence type="ECO:0000313" key="1">
    <source>
        <dbReference type="EMBL" id="PON95524.1"/>
    </source>
</evidence>
<name>A0A2P5FCK1_TREOI</name>
<proteinExistence type="predicted"/>
<evidence type="ECO:0000313" key="2">
    <source>
        <dbReference type="Proteomes" id="UP000237000"/>
    </source>
</evidence>
<protein>
    <submittedName>
        <fullName evidence="1">Uncharacterized protein</fullName>
    </submittedName>
</protein>